<dbReference type="EMBL" id="JABFOF010000011">
    <property type="protein sequence ID" value="KAG2372567.1"/>
    <property type="molecule type" value="Genomic_DNA"/>
</dbReference>
<feature type="compositionally biased region" description="Basic and acidic residues" evidence="1">
    <location>
        <begin position="103"/>
        <end position="112"/>
    </location>
</feature>
<feature type="compositionally biased region" description="Polar residues" evidence="1">
    <location>
        <begin position="114"/>
        <end position="125"/>
    </location>
</feature>
<reference evidence="2 3" key="1">
    <citation type="submission" date="2020-05" db="EMBL/GenBank/DDBJ databases">
        <title>Vigna angularis (adzuki bean) Var. LongXiaoDou No. 4 denovo assembly.</title>
        <authorList>
            <person name="Xiang H."/>
        </authorList>
    </citation>
    <scope>NUCLEOTIDE SEQUENCE [LARGE SCALE GENOMIC DNA]</scope>
    <source>
        <tissue evidence="2">Leaf</tissue>
    </source>
</reference>
<gene>
    <name evidence="2" type="ORF">HKW66_Vig0205640</name>
</gene>
<organism evidence="2 3">
    <name type="scientific">Phaseolus angularis</name>
    <name type="common">Azuki bean</name>
    <name type="synonym">Vigna angularis</name>
    <dbReference type="NCBI Taxonomy" id="3914"/>
    <lineage>
        <taxon>Eukaryota</taxon>
        <taxon>Viridiplantae</taxon>
        <taxon>Streptophyta</taxon>
        <taxon>Embryophyta</taxon>
        <taxon>Tracheophyta</taxon>
        <taxon>Spermatophyta</taxon>
        <taxon>Magnoliopsida</taxon>
        <taxon>eudicotyledons</taxon>
        <taxon>Gunneridae</taxon>
        <taxon>Pentapetalae</taxon>
        <taxon>rosids</taxon>
        <taxon>fabids</taxon>
        <taxon>Fabales</taxon>
        <taxon>Fabaceae</taxon>
        <taxon>Papilionoideae</taxon>
        <taxon>50 kb inversion clade</taxon>
        <taxon>NPAAA clade</taxon>
        <taxon>indigoferoid/millettioid clade</taxon>
        <taxon>Phaseoleae</taxon>
        <taxon>Vigna</taxon>
    </lineage>
</organism>
<evidence type="ECO:0000256" key="1">
    <source>
        <dbReference type="SAM" id="MobiDB-lite"/>
    </source>
</evidence>
<name>A0A8T0JIR0_PHAAN</name>
<dbReference type="AlphaFoldDB" id="A0A8T0JIR0"/>
<evidence type="ECO:0000313" key="2">
    <source>
        <dbReference type="EMBL" id="KAG2372567.1"/>
    </source>
</evidence>
<feature type="region of interest" description="Disordered" evidence="1">
    <location>
        <begin position="63"/>
        <end position="125"/>
    </location>
</feature>
<proteinExistence type="predicted"/>
<dbReference type="Proteomes" id="UP000743370">
    <property type="component" value="Unassembled WGS sequence"/>
</dbReference>
<protein>
    <submittedName>
        <fullName evidence="2">Uncharacterized protein</fullName>
    </submittedName>
</protein>
<accession>A0A8T0JIR0</accession>
<evidence type="ECO:0000313" key="3">
    <source>
        <dbReference type="Proteomes" id="UP000743370"/>
    </source>
</evidence>
<comment type="caution">
    <text evidence="2">The sequence shown here is derived from an EMBL/GenBank/DDBJ whole genome shotgun (WGS) entry which is preliminary data.</text>
</comment>
<sequence length="125" mass="13469">MMFFVVVASVVRPPTFIFSFSSSVLLWQRGEALSSSFFSGSVLISQGGENLLLHLFQSGSCSRPKENERMNKKNGKYKGVVGVEDDAGSEGDATKNNGLNSEVRAETKEHTPTKAFTSGGKSVLC</sequence>